<feature type="transmembrane region" description="Helical" evidence="5">
    <location>
        <begin position="156"/>
        <end position="176"/>
    </location>
</feature>
<organism evidence="6 7">
    <name type="scientific">Bagarius yarrelli</name>
    <name type="common">Goonch</name>
    <name type="synonym">Bagrus yarrelli</name>
    <dbReference type="NCBI Taxonomy" id="175774"/>
    <lineage>
        <taxon>Eukaryota</taxon>
        <taxon>Metazoa</taxon>
        <taxon>Chordata</taxon>
        <taxon>Craniata</taxon>
        <taxon>Vertebrata</taxon>
        <taxon>Euteleostomi</taxon>
        <taxon>Actinopterygii</taxon>
        <taxon>Neopterygii</taxon>
        <taxon>Teleostei</taxon>
        <taxon>Ostariophysi</taxon>
        <taxon>Siluriformes</taxon>
        <taxon>Sisoridae</taxon>
        <taxon>Sisorinae</taxon>
        <taxon>Bagarius</taxon>
    </lineage>
</organism>
<evidence type="ECO:0000256" key="3">
    <source>
        <dbReference type="ARBA" id="ARBA00022989"/>
    </source>
</evidence>
<sequence length="298" mass="32812">MEYLLMVKLSALVGLLVLTLLFGFVPVRMKFFRAARGTRTHTTVLSLISCFAGGVFLAACLLDIIPDYLSDINLQLQDNNSDYPLAEFIMACGFFLVLILERLVLSCNGQGDEETAPLLPSAGHSHSHTHRSVNQVESNSHHVHMDLQAHSSFRSFMLFLSLSLHSVFEGLAIGLQTTDTKVLEICIAILIHKSIIVFSLSIKLIQSAVPSLWLIVYILVFSIMSPMGIAIGIGVSEAQLQMGLLVQAVLEGLAAGTFIYITFLEILPHELNSPERQLLKVLFILFGFSLMAFLCFLG</sequence>
<comment type="caution">
    <text evidence="6">The sequence shown here is derived from an EMBL/GenBank/DDBJ whole genome shotgun (WGS) entry which is preliminary data.</text>
</comment>
<evidence type="ECO:0000256" key="2">
    <source>
        <dbReference type="ARBA" id="ARBA00022692"/>
    </source>
</evidence>
<feature type="transmembrane region" description="Helical" evidence="5">
    <location>
        <begin position="245"/>
        <end position="266"/>
    </location>
</feature>
<reference evidence="6 7" key="1">
    <citation type="journal article" date="2019" name="Genome Biol. Evol.">
        <title>Whole-Genome Sequencing of the Giant Devil Catfish, Bagarius yarrelli.</title>
        <authorList>
            <person name="Jiang W."/>
            <person name="Lv Y."/>
            <person name="Cheng L."/>
            <person name="Yang K."/>
            <person name="Chao B."/>
            <person name="Wang X."/>
            <person name="Li Y."/>
            <person name="Pan X."/>
            <person name="You X."/>
            <person name="Zhang Y."/>
            <person name="Yang J."/>
            <person name="Li J."/>
            <person name="Zhang X."/>
            <person name="Liu S."/>
            <person name="Sun C."/>
            <person name="Yang J."/>
            <person name="Shi Q."/>
        </authorList>
    </citation>
    <scope>NUCLEOTIDE SEQUENCE [LARGE SCALE GENOMIC DNA]</scope>
    <source>
        <strain evidence="6">JWS20170419001</strain>
        <tissue evidence="6">Muscle</tissue>
    </source>
</reference>
<dbReference type="AlphaFoldDB" id="A0A556U0M2"/>
<dbReference type="EMBL" id="VCAZ01000035">
    <property type="protein sequence ID" value="TSL68170.1"/>
    <property type="molecule type" value="Genomic_DNA"/>
</dbReference>
<keyword evidence="7" id="KW-1185">Reference proteome</keyword>
<dbReference type="PANTHER" id="PTHR11040">
    <property type="entry name" value="ZINC/IRON TRANSPORTER"/>
    <property type="match status" value="1"/>
</dbReference>
<dbReference type="PANTHER" id="PTHR11040:SF120">
    <property type="entry name" value="ZINC TRANSPORTER ZIP2"/>
    <property type="match status" value="1"/>
</dbReference>
<evidence type="ECO:0000313" key="6">
    <source>
        <dbReference type="EMBL" id="TSL68170.1"/>
    </source>
</evidence>
<dbReference type="Proteomes" id="UP000319801">
    <property type="component" value="Unassembled WGS sequence"/>
</dbReference>
<proteinExistence type="predicted"/>
<feature type="transmembrane region" description="Helical" evidence="5">
    <location>
        <begin position="278"/>
        <end position="297"/>
    </location>
</feature>
<dbReference type="OrthoDB" id="448280at2759"/>
<evidence type="ECO:0000313" key="7">
    <source>
        <dbReference type="Proteomes" id="UP000319801"/>
    </source>
</evidence>
<feature type="transmembrane region" description="Helical" evidence="5">
    <location>
        <begin position="182"/>
        <end position="200"/>
    </location>
</feature>
<gene>
    <name evidence="6" type="ORF">Baya_5951</name>
</gene>
<evidence type="ECO:0000256" key="5">
    <source>
        <dbReference type="SAM" id="Phobius"/>
    </source>
</evidence>
<feature type="transmembrane region" description="Helical" evidence="5">
    <location>
        <begin position="212"/>
        <end position="233"/>
    </location>
</feature>
<dbReference type="GO" id="GO:0005886">
    <property type="term" value="C:plasma membrane"/>
    <property type="evidence" value="ECO:0007669"/>
    <property type="project" value="TreeGrafter"/>
</dbReference>
<comment type="subcellular location">
    <subcellularLocation>
        <location evidence="1">Membrane</location>
        <topology evidence="1">Multi-pass membrane protein</topology>
    </subcellularLocation>
</comment>
<evidence type="ECO:0000256" key="4">
    <source>
        <dbReference type="ARBA" id="ARBA00023136"/>
    </source>
</evidence>
<dbReference type="InterPro" id="IPR003689">
    <property type="entry name" value="ZIP"/>
</dbReference>
<keyword evidence="3 5" id="KW-1133">Transmembrane helix</keyword>
<dbReference type="GO" id="GO:0005385">
    <property type="term" value="F:zinc ion transmembrane transporter activity"/>
    <property type="evidence" value="ECO:0007669"/>
    <property type="project" value="TreeGrafter"/>
</dbReference>
<keyword evidence="4 5" id="KW-0472">Membrane</keyword>
<feature type="transmembrane region" description="Helical" evidence="5">
    <location>
        <begin position="85"/>
        <end position="105"/>
    </location>
</feature>
<accession>A0A556U0M2</accession>
<feature type="transmembrane region" description="Helical" evidence="5">
    <location>
        <begin position="44"/>
        <end position="65"/>
    </location>
</feature>
<protein>
    <submittedName>
        <fullName evidence="6">Zinc transporter ZIP1</fullName>
    </submittedName>
</protein>
<dbReference type="Pfam" id="PF02535">
    <property type="entry name" value="Zip"/>
    <property type="match status" value="1"/>
</dbReference>
<feature type="transmembrane region" description="Helical" evidence="5">
    <location>
        <begin position="6"/>
        <end position="24"/>
    </location>
</feature>
<keyword evidence="2 5" id="KW-0812">Transmembrane</keyword>
<name>A0A556U0M2_BAGYA</name>
<evidence type="ECO:0000256" key="1">
    <source>
        <dbReference type="ARBA" id="ARBA00004141"/>
    </source>
</evidence>